<evidence type="ECO:0000313" key="9">
    <source>
        <dbReference type="EMBL" id="MBK1727100.1"/>
    </source>
</evidence>
<comment type="caution">
    <text evidence="9">The sequence shown here is derived from an EMBL/GenBank/DDBJ whole genome shotgun (WGS) entry which is preliminary data.</text>
</comment>
<dbReference type="Gene3D" id="1.10.150.130">
    <property type="match status" value="1"/>
</dbReference>
<dbReference type="InterPro" id="IPR013762">
    <property type="entry name" value="Integrase-like_cat_sf"/>
</dbReference>
<feature type="domain" description="Tyr recombinase" evidence="7">
    <location>
        <begin position="206"/>
        <end position="387"/>
    </location>
</feature>
<evidence type="ECO:0000256" key="2">
    <source>
        <dbReference type="ARBA" id="ARBA00022908"/>
    </source>
</evidence>
<dbReference type="InterPro" id="IPR025166">
    <property type="entry name" value="Integrase_DNA_bind_dom"/>
</dbReference>
<keyword evidence="2" id="KW-0229">DNA integration</keyword>
<reference evidence="9 10" key="1">
    <citation type="journal article" date="2020" name="Microorganisms">
        <title>Osmotic Adaptation and Compatible Solute Biosynthesis of Phototrophic Bacteria as Revealed from Genome Analyses.</title>
        <authorList>
            <person name="Imhoff J.F."/>
            <person name="Rahn T."/>
            <person name="Kunzel S."/>
            <person name="Keller A."/>
            <person name="Neulinger S.C."/>
        </authorList>
    </citation>
    <scope>NUCLEOTIDE SEQUENCE [LARGE SCALE GENOMIC DNA]</scope>
    <source>
        <strain evidence="9 10">DSM 15116</strain>
    </source>
</reference>
<dbReference type="Pfam" id="PF13356">
    <property type="entry name" value="Arm-DNA-bind_3"/>
    <property type="match status" value="1"/>
</dbReference>
<dbReference type="InterPro" id="IPR044068">
    <property type="entry name" value="CB"/>
</dbReference>
<dbReference type="SUPFAM" id="SSF56349">
    <property type="entry name" value="DNA breaking-rejoining enzymes"/>
    <property type="match status" value="1"/>
</dbReference>
<evidence type="ECO:0000256" key="5">
    <source>
        <dbReference type="PROSITE-ProRule" id="PRU01248"/>
    </source>
</evidence>
<dbReference type="CDD" id="cd00801">
    <property type="entry name" value="INT_P4_C"/>
    <property type="match status" value="1"/>
</dbReference>
<evidence type="ECO:0000256" key="4">
    <source>
        <dbReference type="ARBA" id="ARBA00023172"/>
    </source>
</evidence>
<evidence type="ECO:0000259" key="8">
    <source>
        <dbReference type="PROSITE" id="PS51900"/>
    </source>
</evidence>
<gene>
    <name evidence="9" type="ORF">CKO13_08710</name>
</gene>
<name>A0ABS1E6H0_9GAMM</name>
<feature type="region of interest" description="Disordered" evidence="6">
    <location>
        <begin position="394"/>
        <end position="414"/>
    </location>
</feature>
<evidence type="ECO:0000259" key="7">
    <source>
        <dbReference type="PROSITE" id="PS51898"/>
    </source>
</evidence>
<dbReference type="Pfam" id="PF00589">
    <property type="entry name" value="Phage_integrase"/>
    <property type="match status" value="1"/>
</dbReference>
<accession>A0ABS1E6H0</accession>
<evidence type="ECO:0000313" key="10">
    <source>
        <dbReference type="Proteomes" id="UP000738126"/>
    </source>
</evidence>
<dbReference type="InterPro" id="IPR038488">
    <property type="entry name" value="Integrase_DNA-bd_sf"/>
</dbReference>
<dbReference type="InterPro" id="IPR002104">
    <property type="entry name" value="Integrase_catalytic"/>
</dbReference>
<evidence type="ECO:0000256" key="1">
    <source>
        <dbReference type="ARBA" id="ARBA00008857"/>
    </source>
</evidence>
<dbReference type="PROSITE" id="PS51900">
    <property type="entry name" value="CB"/>
    <property type="match status" value="1"/>
</dbReference>
<feature type="domain" description="Core-binding (CB)" evidence="8">
    <location>
        <begin position="100"/>
        <end position="182"/>
    </location>
</feature>
<dbReference type="Pfam" id="PF22022">
    <property type="entry name" value="Phage_int_M"/>
    <property type="match status" value="1"/>
</dbReference>
<dbReference type="EMBL" id="NRSH01000098">
    <property type="protein sequence ID" value="MBK1727100.1"/>
    <property type="molecule type" value="Genomic_DNA"/>
</dbReference>
<sequence length="414" mass="47905">MAQNKLTATQVKNARHEGRDYKMADGGGLTLFVRESGRYWWVRYRFGGKERTLSLGTYPEVSLAEARRQRDEARELVERGIDPVAHRRAERAATSQAVANTFEAIAREWWETIHQHEVVYSHAERNLSRLRRYAFPPLGERPVQAITAPELLDALRRIERQGHLETAHRVKTLCSQVFRYAIQTGRMDRDPTQDLRGALRSPRKKHHPALVDPKEIGPLLRAIDSYSGEPQTRAALQLSALLFMRPGELRKAEWWRIDLEQQTWDHQPSKGGDPLLIPLPRQATELLRELYRVTGYSQYVFPSSRSSGRPISNNTVTAALRRLDYGDYMVAHGFRAMARTLIEERLGWPTQIIEMQLGHRVRDVHGRAYNRTQWLDQRRQMLQEWADYLDTLRTTTPDREPAGQQPLQPAPTNK</sequence>
<keyword evidence="4" id="KW-0233">DNA recombination</keyword>
<evidence type="ECO:0000256" key="6">
    <source>
        <dbReference type="SAM" id="MobiDB-lite"/>
    </source>
</evidence>
<dbReference type="PROSITE" id="PS51898">
    <property type="entry name" value="TYR_RECOMBINASE"/>
    <property type="match status" value="1"/>
</dbReference>
<feature type="compositionally biased region" description="Polar residues" evidence="6">
    <location>
        <begin position="405"/>
        <end position="414"/>
    </location>
</feature>
<dbReference type="Proteomes" id="UP000738126">
    <property type="component" value="Unassembled WGS sequence"/>
</dbReference>
<dbReference type="PANTHER" id="PTHR30629:SF2">
    <property type="entry name" value="PROPHAGE INTEGRASE INTS-RELATED"/>
    <property type="match status" value="1"/>
</dbReference>
<keyword evidence="10" id="KW-1185">Reference proteome</keyword>
<feature type="region of interest" description="Disordered" evidence="6">
    <location>
        <begin position="189"/>
        <end position="210"/>
    </location>
</feature>
<dbReference type="InterPro" id="IPR050808">
    <property type="entry name" value="Phage_Integrase"/>
</dbReference>
<comment type="similarity">
    <text evidence="1">Belongs to the 'phage' integrase family.</text>
</comment>
<dbReference type="InterPro" id="IPR011010">
    <property type="entry name" value="DNA_brk_join_enz"/>
</dbReference>
<keyword evidence="3 5" id="KW-0238">DNA-binding</keyword>
<dbReference type="Gene3D" id="1.10.443.10">
    <property type="entry name" value="Intergrase catalytic core"/>
    <property type="match status" value="1"/>
</dbReference>
<organism evidence="9 10">
    <name type="scientific">Halorhodospira neutriphila</name>
    <dbReference type="NCBI Taxonomy" id="168379"/>
    <lineage>
        <taxon>Bacteria</taxon>
        <taxon>Pseudomonadati</taxon>
        <taxon>Pseudomonadota</taxon>
        <taxon>Gammaproteobacteria</taxon>
        <taxon>Chromatiales</taxon>
        <taxon>Ectothiorhodospiraceae</taxon>
        <taxon>Halorhodospira</taxon>
    </lineage>
</organism>
<dbReference type="InterPro" id="IPR010998">
    <property type="entry name" value="Integrase_recombinase_N"/>
</dbReference>
<evidence type="ECO:0000256" key="3">
    <source>
        <dbReference type="ARBA" id="ARBA00023125"/>
    </source>
</evidence>
<proteinExistence type="inferred from homology"/>
<protein>
    <submittedName>
        <fullName evidence="9">Integrase</fullName>
    </submittedName>
</protein>
<dbReference type="PANTHER" id="PTHR30629">
    <property type="entry name" value="PROPHAGE INTEGRASE"/>
    <property type="match status" value="1"/>
</dbReference>
<dbReference type="Gene3D" id="3.30.160.390">
    <property type="entry name" value="Integrase, DNA-binding domain"/>
    <property type="match status" value="1"/>
</dbReference>
<dbReference type="RefSeq" id="WP_200259688.1">
    <property type="nucleotide sequence ID" value="NZ_NRSH01000098.1"/>
</dbReference>
<dbReference type="InterPro" id="IPR053876">
    <property type="entry name" value="Phage_int_M"/>
</dbReference>